<dbReference type="PANTHER" id="PTHR30386:SF19">
    <property type="entry name" value="MULTIDRUG EXPORT PROTEIN EMRA-RELATED"/>
    <property type="match status" value="1"/>
</dbReference>
<dbReference type="Gene3D" id="2.40.50.100">
    <property type="match status" value="1"/>
</dbReference>
<name>C5BSA1_TERTT</name>
<evidence type="ECO:0000313" key="6">
    <source>
        <dbReference type="EMBL" id="ACR13526.1"/>
    </source>
</evidence>
<dbReference type="SUPFAM" id="SSF111369">
    <property type="entry name" value="HlyD-like secretion proteins"/>
    <property type="match status" value="2"/>
</dbReference>
<dbReference type="InterPro" id="IPR058634">
    <property type="entry name" value="AaeA-lik-b-barrel"/>
</dbReference>
<protein>
    <submittedName>
        <fullName evidence="6">Membrane fusion protein family protein</fullName>
    </submittedName>
</protein>
<feature type="domain" description="p-hydroxybenzoic acid efflux pump subunit AaeA-like beta-barrel" evidence="5">
    <location>
        <begin position="249"/>
        <end position="340"/>
    </location>
</feature>
<gene>
    <name evidence="6" type="ordered locus">TERTU_3717</name>
</gene>
<comment type="similarity">
    <text evidence="2">Belongs to the membrane fusion protein (MFP) (TC 8.A.1) family.</text>
</comment>
<keyword evidence="3" id="KW-1133">Transmembrane helix</keyword>
<dbReference type="OrthoDB" id="9811754at2"/>
<dbReference type="AlphaFoldDB" id="C5BSA1"/>
<reference evidence="6 7" key="1">
    <citation type="journal article" date="2009" name="PLoS ONE">
        <title>The complete genome of Teredinibacter turnerae T7901: an intracellular endosymbiont of marine wood-boring bivalves (shipworms).</title>
        <authorList>
            <person name="Yang J.C."/>
            <person name="Madupu R."/>
            <person name="Durkin A.S."/>
            <person name="Ekborg N.A."/>
            <person name="Pedamallu C.S."/>
            <person name="Hostetler J.B."/>
            <person name="Radune D."/>
            <person name="Toms B.S."/>
            <person name="Henrissat B."/>
            <person name="Coutinho P.M."/>
            <person name="Schwarz S."/>
            <person name="Field L."/>
            <person name="Trindade-Silva A.E."/>
            <person name="Soares C.A.G."/>
            <person name="Elshahawi S."/>
            <person name="Hanora A."/>
            <person name="Schmidt E.W."/>
            <person name="Haygood M.G."/>
            <person name="Posfai J."/>
            <person name="Benner J."/>
            <person name="Madinger C."/>
            <person name="Nove J."/>
            <person name="Anton B."/>
            <person name="Chaudhary K."/>
            <person name="Foster J."/>
            <person name="Holman A."/>
            <person name="Kumar S."/>
            <person name="Lessard P.A."/>
            <person name="Luyten Y.A."/>
            <person name="Slatko B."/>
            <person name="Wood N."/>
            <person name="Wu B."/>
            <person name="Teplitski M."/>
            <person name="Mougous J.D."/>
            <person name="Ward N."/>
            <person name="Eisen J.A."/>
            <person name="Badger J.H."/>
            <person name="Distel D.L."/>
        </authorList>
    </citation>
    <scope>NUCLEOTIDE SEQUENCE [LARGE SCALE GENOMIC DNA]</scope>
    <source>
        <strain evidence="7">ATCC 39867 / T7901</strain>
    </source>
</reference>
<dbReference type="HOGENOM" id="CLU_018816_15_1_6"/>
<dbReference type="Pfam" id="PF25917">
    <property type="entry name" value="BSH_RND"/>
    <property type="match status" value="1"/>
</dbReference>
<keyword evidence="7" id="KW-1185">Reference proteome</keyword>
<dbReference type="PANTHER" id="PTHR30386">
    <property type="entry name" value="MEMBRANE FUSION SUBUNIT OF EMRAB-TOLC MULTIDRUG EFFLUX PUMP"/>
    <property type="match status" value="1"/>
</dbReference>
<accession>C5BSA1</accession>
<dbReference type="EMBL" id="CP001614">
    <property type="protein sequence ID" value="ACR13526.1"/>
    <property type="molecule type" value="Genomic_DNA"/>
</dbReference>
<evidence type="ECO:0000313" key="7">
    <source>
        <dbReference type="Proteomes" id="UP000009080"/>
    </source>
</evidence>
<proteinExistence type="inferred from homology"/>
<feature type="transmembrane region" description="Helical" evidence="3">
    <location>
        <begin position="20"/>
        <end position="39"/>
    </location>
</feature>
<dbReference type="GO" id="GO:0055085">
    <property type="term" value="P:transmembrane transport"/>
    <property type="evidence" value="ECO:0007669"/>
    <property type="project" value="InterPro"/>
</dbReference>
<evidence type="ECO:0000256" key="3">
    <source>
        <dbReference type="SAM" id="Phobius"/>
    </source>
</evidence>
<evidence type="ECO:0000259" key="4">
    <source>
        <dbReference type="Pfam" id="PF25917"/>
    </source>
</evidence>
<dbReference type="InterPro" id="IPR050739">
    <property type="entry name" value="MFP"/>
</dbReference>
<evidence type="ECO:0000256" key="1">
    <source>
        <dbReference type="ARBA" id="ARBA00004196"/>
    </source>
</evidence>
<dbReference type="InterPro" id="IPR058625">
    <property type="entry name" value="MdtA-like_BSH"/>
</dbReference>
<dbReference type="GO" id="GO:0030313">
    <property type="term" value="C:cell envelope"/>
    <property type="evidence" value="ECO:0007669"/>
    <property type="project" value="UniProtKB-SubCell"/>
</dbReference>
<dbReference type="RefSeq" id="WP_015819640.1">
    <property type="nucleotide sequence ID" value="NC_012997.1"/>
</dbReference>
<dbReference type="Gene3D" id="2.40.30.170">
    <property type="match status" value="1"/>
</dbReference>
<keyword evidence="3" id="KW-0812">Transmembrane</keyword>
<feature type="domain" description="Multidrug resistance protein MdtA-like barrel-sandwich hybrid" evidence="4">
    <location>
        <begin position="56"/>
        <end position="242"/>
    </location>
</feature>
<evidence type="ECO:0000259" key="5">
    <source>
        <dbReference type="Pfam" id="PF25963"/>
    </source>
</evidence>
<dbReference type="Gene3D" id="1.10.287.470">
    <property type="entry name" value="Helix hairpin bin"/>
    <property type="match status" value="2"/>
</dbReference>
<sequence>MSSNDTPNPERKATNRALRYTLLVAVPLVALVAIGFVYLHGGRYIGTDNAYVKSDKVPVSADVSGPAIQIAVEENQFVAEGALLFSIDPAPYKIAVAKAQASLEQVRTDLTSQKAAYHSQQAALALAKTKYNYAHKKQKREANLVEQKLISDADFDDATMLARIAKLEITASEHELERIADSLGGAVDEPVESHPRFQQALAELENAKLDLARTQIKAPFAGIVSQLPKPGQYIHAGGAALSLVAAERFWVEANLTEKELTHVQQSQPVNVTIDMYPGKVWHGVVDTLSPATGAEFAIIPAQNATGNWVKIAQRVPVRIALTDQDDLPRLRSGLSAEIKIDTGFRRQILGQAL</sequence>
<dbReference type="Proteomes" id="UP000009080">
    <property type="component" value="Chromosome"/>
</dbReference>
<dbReference type="eggNOG" id="COG1566">
    <property type="taxonomic scope" value="Bacteria"/>
</dbReference>
<organism evidence="6 7">
    <name type="scientific">Teredinibacter turnerae (strain ATCC 39867 / T7901)</name>
    <dbReference type="NCBI Taxonomy" id="377629"/>
    <lineage>
        <taxon>Bacteria</taxon>
        <taxon>Pseudomonadati</taxon>
        <taxon>Pseudomonadota</taxon>
        <taxon>Gammaproteobacteria</taxon>
        <taxon>Cellvibrionales</taxon>
        <taxon>Cellvibrionaceae</taxon>
        <taxon>Teredinibacter</taxon>
    </lineage>
</organism>
<dbReference type="Pfam" id="PF25963">
    <property type="entry name" value="Beta-barrel_AAEA"/>
    <property type="match status" value="1"/>
</dbReference>
<keyword evidence="3" id="KW-0472">Membrane</keyword>
<evidence type="ECO:0000256" key="2">
    <source>
        <dbReference type="ARBA" id="ARBA00009477"/>
    </source>
</evidence>
<dbReference type="STRING" id="377629.TERTU_3717"/>
<dbReference type="KEGG" id="ttu:TERTU_3717"/>
<comment type="subcellular location">
    <subcellularLocation>
        <location evidence="1">Cell envelope</location>
    </subcellularLocation>
</comment>